<dbReference type="InterPro" id="IPR031168">
    <property type="entry name" value="G_TrmE"/>
</dbReference>
<organism evidence="10 11">
    <name type="scientific">Magnetovibrio blakemorei</name>
    <dbReference type="NCBI Taxonomy" id="28181"/>
    <lineage>
        <taxon>Bacteria</taxon>
        <taxon>Pseudomonadati</taxon>
        <taxon>Pseudomonadota</taxon>
        <taxon>Alphaproteobacteria</taxon>
        <taxon>Rhodospirillales</taxon>
        <taxon>Magnetovibrionaceae</taxon>
        <taxon>Magnetovibrio</taxon>
    </lineage>
</organism>
<evidence type="ECO:0000256" key="8">
    <source>
        <dbReference type="RuleBase" id="RU003313"/>
    </source>
</evidence>
<dbReference type="GO" id="GO:0046872">
    <property type="term" value="F:metal ion binding"/>
    <property type="evidence" value="ECO:0007669"/>
    <property type="project" value="UniProtKB-KW"/>
</dbReference>
<dbReference type="SUPFAM" id="SSF52540">
    <property type="entry name" value="P-loop containing nucleoside triphosphate hydrolases"/>
    <property type="match status" value="1"/>
</dbReference>
<dbReference type="SUPFAM" id="SSF116878">
    <property type="entry name" value="TrmE connector domain"/>
    <property type="match status" value="1"/>
</dbReference>
<comment type="caution">
    <text evidence="10">The sequence shown here is derived from an EMBL/GenBank/DDBJ whole genome shotgun (WGS) entry which is preliminary data.</text>
</comment>
<dbReference type="HAMAP" id="MF_00379">
    <property type="entry name" value="GTPase_MnmE"/>
    <property type="match status" value="1"/>
</dbReference>
<protein>
    <recommendedName>
        <fullName evidence="7">tRNA modification GTPase MnmE</fullName>
        <ecNumber evidence="7">3.6.-.-</ecNumber>
    </recommendedName>
</protein>
<dbReference type="CDD" id="cd04164">
    <property type="entry name" value="trmE"/>
    <property type="match status" value="1"/>
</dbReference>
<evidence type="ECO:0000256" key="4">
    <source>
        <dbReference type="ARBA" id="ARBA00022801"/>
    </source>
</evidence>
<dbReference type="Pfam" id="PF10396">
    <property type="entry name" value="TrmE_N"/>
    <property type="match status" value="1"/>
</dbReference>
<keyword evidence="11" id="KW-1185">Reference proteome</keyword>
<comment type="caution">
    <text evidence="7">Lacks conserved residue(s) required for the propagation of feature annotation.</text>
</comment>
<dbReference type="InterPro" id="IPR006073">
    <property type="entry name" value="GTP-bd"/>
</dbReference>
<dbReference type="EMBL" id="MCGG01000078">
    <property type="protein sequence ID" value="OEJ64124.1"/>
    <property type="molecule type" value="Genomic_DNA"/>
</dbReference>
<keyword evidence="4 7" id="KW-0378">Hydrolase</keyword>
<evidence type="ECO:0000256" key="7">
    <source>
        <dbReference type="HAMAP-Rule" id="MF_00379"/>
    </source>
</evidence>
<dbReference type="InterPro" id="IPR027266">
    <property type="entry name" value="TrmE/GcvT-like"/>
</dbReference>
<gene>
    <name evidence="7" type="primary">mnmE</name>
    <name evidence="7" type="synonym">trmE</name>
    <name evidence="10" type="ORF">BEN30_01650</name>
</gene>
<dbReference type="NCBIfam" id="TIGR00231">
    <property type="entry name" value="small_GTP"/>
    <property type="match status" value="1"/>
</dbReference>
<evidence type="ECO:0000256" key="5">
    <source>
        <dbReference type="ARBA" id="ARBA00022958"/>
    </source>
</evidence>
<dbReference type="GO" id="GO:0030488">
    <property type="term" value="P:tRNA methylation"/>
    <property type="evidence" value="ECO:0007669"/>
    <property type="project" value="TreeGrafter"/>
</dbReference>
<dbReference type="GO" id="GO:0003924">
    <property type="term" value="F:GTPase activity"/>
    <property type="evidence" value="ECO:0007669"/>
    <property type="project" value="UniProtKB-UniRule"/>
</dbReference>
<sequence length="455" mass="49249">MSSTDTIYALASGSGRAGVAVVRISGPQAGVALAALTAKPLPQPRRAQLMRLRHPQSQDILDDALVLWFQAPASFTGEDVVELHVHGGPAVIDGVLAALCGLEGLRLAEAGEFTRRAFENDKLDLTQVEGLADLIEAETEAQKKQALRQSEGELGRLYETWRSALIRALAHFEAELDFSDEELPEDLHTAVVEDVRTLLSALQAHLGDGRRGERLRSGVRLAIIGPPNAGKSSLMNALAQRDAAIVSDIAGTTRDVVEVYLNLGGYPLLVADTAGLRESGDVIEQEGVRRARHWAETADLQLAVFDGSDLPYLDASTRALLHVGAATRTIVAVNKSDLCTVPLPTDIDGHRVWPLCVKSGAGLDDLLVHLAQRVGDKCRLSADAPAPTRARHRQSLSRTVQALERFLARDNRQHMGAELEAEDLRLAARELGRITGRVNVEDLLDVIFRDFCIGK</sequence>
<comment type="subunit">
    <text evidence="7">Homodimer. Heterotetramer of two MnmE and two MnmG subunits.</text>
</comment>
<proteinExistence type="inferred from homology"/>
<dbReference type="InterPro" id="IPR004520">
    <property type="entry name" value="GTPase_MnmE"/>
</dbReference>
<feature type="binding site" evidence="7">
    <location>
        <position position="252"/>
    </location>
    <ligand>
        <name>K(+)</name>
        <dbReference type="ChEBI" id="CHEBI:29103"/>
    </ligand>
</feature>
<dbReference type="Pfam" id="PF12631">
    <property type="entry name" value="MnmE_helical"/>
    <property type="match status" value="1"/>
</dbReference>
<dbReference type="PANTHER" id="PTHR42714:SF2">
    <property type="entry name" value="TRNA MODIFICATION GTPASE GTPBP3, MITOCHONDRIAL"/>
    <property type="match status" value="1"/>
</dbReference>
<dbReference type="PANTHER" id="PTHR42714">
    <property type="entry name" value="TRNA MODIFICATION GTPASE GTPBP3"/>
    <property type="match status" value="1"/>
</dbReference>
<feature type="binding site" evidence="7">
    <location>
        <begin position="247"/>
        <end position="253"/>
    </location>
    <ligand>
        <name>GTP</name>
        <dbReference type="ChEBI" id="CHEBI:37565"/>
    </ligand>
</feature>
<dbReference type="Gene3D" id="3.40.50.300">
    <property type="entry name" value="P-loop containing nucleotide triphosphate hydrolases"/>
    <property type="match status" value="1"/>
</dbReference>
<feature type="binding site" evidence="7">
    <location>
        <position position="232"/>
    </location>
    <ligand>
        <name>Mg(2+)</name>
        <dbReference type="ChEBI" id="CHEBI:18420"/>
    </ligand>
</feature>
<evidence type="ECO:0000256" key="1">
    <source>
        <dbReference type="ARBA" id="ARBA00011043"/>
    </source>
</evidence>
<dbReference type="PROSITE" id="PS51709">
    <property type="entry name" value="G_TRME"/>
    <property type="match status" value="1"/>
</dbReference>
<dbReference type="InterPro" id="IPR027417">
    <property type="entry name" value="P-loop_NTPase"/>
</dbReference>
<dbReference type="Proteomes" id="UP000095347">
    <property type="component" value="Unassembled WGS sequence"/>
</dbReference>
<keyword evidence="5 7" id="KW-0630">Potassium</keyword>
<feature type="binding site" evidence="7">
    <location>
        <position position="247"/>
    </location>
    <ligand>
        <name>K(+)</name>
        <dbReference type="ChEBI" id="CHEBI:29103"/>
    </ligand>
</feature>
<dbReference type="NCBIfam" id="TIGR00450">
    <property type="entry name" value="mnmE_trmE_thdF"/>
    <property type="match status" value="1"/>
</dbReference>
<dbReference type="FunFam" id="3.30.1360.120:FF:000007">
    <property type="entry name" value="tRNA modification GTPase GTPBP3, mitochondrial"/>
    <property type="match status" value="1"/>
</dbReference>
<feature type="binding site" evidence="7">
    <location>
        <position position="228"/>
    </location>
    <ligand>
        <name>K(+)</name>
        <dbReference type="ChEBI" id="CHEBI:29103"/>
    </ligand>
</feature>
<dbReference type="GO" id="GO:0002098">
    <property type="term" value="P:tRNA wobble uridine modification"/>
    <property type="evidence" value="ECO:0007669"/>
    <property type="project" value="TreeGrafter"/>
</dbReference>
<evidence type="ECO:0000256" key="6">
    <source>
        <dbReference type="ARBA" id="ARBA00023134"/>
    </source>
</evidence>
<feature type="binding site" evidence="7">
    <location>
        <position position="82"/>
    </location>
    <ligand>
        <name>(6S)-5-formyl-5,6,7,8-tetrahydrofolate</name>
        <dbReference type="ChEBI" id="CHEBI:57457"/>
    </ligand>
</feature>
<reference evidence="11" key="1">
    <citation type="submission" date="2016-07" db="EMBL/GenBank/DDBJ databases">
        <authorList>
            <person name="Florea S."/>
            <person name="Webb J.S."/>
            <person name="Jaromczyk J."/>
            <person name="Schardl C.L."/>
        </authorList>
    </citation>
    <scope>NUCLEOTIDE SEQUENCE [LARGE SCALE GENOMIC DNA]</scope>
    <source>
        <strain evidence="11">MV-1</strain>
    </source>
</reference>
<dbReference type="AlphaFoldDB" id="A0A1E5Q3Q9"/>
<feature type="binding site" evidence="7">
    <location>
        <position position="249"/>
    </location>
    <ligand>
        <name>K(+)</name>
        <dbReference type="ChEBI" id="CHEBI:29103"/>
    </ligand>
</feature>
<feature type="binding site" evidence="7">
    <location>
        <position position="122"/>
    </location>
    <ligand>
        <name>(6S)-5-formyl-5,6,7,8-tetrahydrofolate</name>
        <dbReference type="ChEBI" id="CHEBI:57457"/>
    </ligand>
</feature>
<keyword evidence="2 7" id="KW-0819">tRNA processing</keyword>
<feature type="binding site" evidence="7">
    <location>
        <begin position="272"/>
        <end position="275"/>
    </location>
    <ligand>
        <name>GTP</name>
        <dbReference type="ChEBI" id="CHEBI:37565"/>
    </ligand>
</feature>
<feature type="binding site" evidence="7">
    <location>
        <begin position="228"/>
        <end position="233"/>
    </location>
    <ligand>
        <name>GTP</name>
        <dbReference type="ChEBI" id="CHEBI:37565"/>
    </ligand>
</feature>
<dbReference type="InterPro" id="IPR018948">
    <property type="entry name" value="GTP-bd_TrmE_N"/>
</dbReference>
<dbReference type="CDD" id="cd14858">
    <property type="entry name" value="TrmE_N"/>
    <property type="match status" value="1"/>
</dbReference>
<comment type="cofactor">
    <cofactor evidence="7">
        <name>K(+)</name>
        <dbReference type="ChEBI" id="CHEBI:29103"/>
    </cofactor>
    <text evidence="7">Binds 1 potassium ion per subunit.</text>
</comment>
<name>A0A1E5Q3Q9_9PROT</name>
<dbReference type="NCBIfam" id="NF003661">
    <property type="entry name" value="PRK05291.1-3"/>
    <property type="match status" value="1"/>
</dbReference>
<dbReference type="Gene3D" id="1.20.120.430">
    <property type="entry name" value="tRNA modification GTPase MnmE domain 2"/>
    <property type="match status" value="1"/>
</dbReference>
<keyword evidence="3 7" id="KW-0547">Nucleotide-binding</keyword>
<comment type="similarity">
    <text evidence="1 7 8">Belongs to the TRAFAC class TrmE-Era-EngA-EngB-Septin-like GTPase superfamily. TrmE GTPase family.</text>
</comment>
<keyword evidence="7" id="KW-0479">Metal-binding</keyword>
<dbReference type="STRING" id="28181.BEN30_01650"/>
<dbReference type="InterPro" id="IPR025867">
    <property type="entry name" value="MnmE_helical"/>
</dbReference>
<evidence type="ECO:0000256" key="2">
    <source>
        <dbReference type="ARBA" id="ARBA00022694"/>
    </source>
</evidence>
<keyword evidence="7" id="KW-0963">Cytoplasm</keyword>
<evidence type="ECO:0000313" key="11">
    <source>
        <dbReference type="Proteomes" id="UP000095347"/>
    </source>
</evidence>
<feature type="binding site" evidence="7">
    <location>
        <position position="23"/>
    </location>
    <ligand>
        <name>(6S)-5-formyl-5,6,7,8-tetrahydrofolate</name>
        <dbReference type="ChEBI" id="CHEBI:57457"/>
    </ligand>
</feature>
<comment type="subcellular location">
    <subcellularLocation>
        <location evidence="7">Cytoplasm</location>
    </subcellularLocation>
</comment>
<evidence type="ECO:0000313" key="10">
    <source>
        <dbReference type="EMBL" id="OEJ64124.1"/>
    </source>
</evidence>
<evidence type="ECO:0000259" key="9">
    <source>
        <dbReference type="PROSITE" id="PS51709"/>
    </source>
</evidence>
<feature type="domain" description="TrmE-type G" evidence="9">
    <location>
        <begin position="218"/>
        <end position="375"/>
    </location>
</feature>
<dbReference type="GO" id="GO:0005525">
    <property type="term" value="F:GTP binding"/>
    <property type="evidence" value="ECO:0007669"/>
    <property type="project" value="UniProtKB-UniRule"/>
</dbReference>
<keyword evidence="7" id="KW-0460">Magnesium</keyword>
<dbReference type="InterPro" id="IPR027368">
    <property type="entry name" value="MnmE_dom2"/>
</dbReference>
<evidence type="ECO:0000256" key="3">
    <source>
        <dbReference type="ARBA" id="ARBA00022741"/>
    </source>
</evidence>
<accession>A0A1E5Q3Q9</accession>
<dbReference type="InterPro" id="IPR005225">
    <property type="entry name" value="Small_GTP-bd"/>
</dbReference>
<dbReference type="RefSeq" id="WP_069959471.1">
    <property type="nucleotide sequence ID" value="NZ_MCGG01000078.1"/>
</dbReference>
<dbReference type="Pfam" id="PF01926">
    <property type="entry name" value="MMR_HSR1"/>
    <property type="match status" value="1"/>
</dbReference>
<dbReference type="Gene3D" id="3.30.1360.120">
    <property type="entry name" value="Probable tRNA modification gtpase trme, domain 1"/>
    <property type="match status" value="1"/>
</dbReference>
<comment type="function">
    <text evidence="7">Exhibits a very high intrinsic GTPase hydrolysis rate. Involved in the addition of a carboxymethylaminomethyl (cmnm) group at the wobble position (U34) of certain tRNAs, forming tRNA-cmnm(5)s(2)U34.</text>
</comment>
<dbReference type="EC" id="3.6.-.-" evidence="7"/>
<feature type="binding site" evidence="7">
    <location>
        <position position="253"/>
    </location>
    <ligand>
        <name>Mg(2+)</name>
        <dbReference type="ChEBI" id="CHEBI:18420"/>
    </ligand>
</feature>
<dbReference type="GO" id="GO:0005737">
    <property type="term" value="C:cytoplasm"/>
    <property type="evidence" value="ECO:0007669"/>
    <property type="project" value="UniProtKB-SubCell"/>
</dbReference>
<feature type="binding site" evidence="7">
    <location>
        <position position="455"/>
    </location>
    <ligand>
        <name>(6S)-5-formyl-5,6,7,8-tetrahydrofolate</name>
        <dbReference type="ChEBI" id="CHEBI:57457"/>
    </ligand>
</feature>
<dbReference type="OrthoDB" id="9805918at2"/>
<keyword evidence="6 7" id="KW-0342">GTP-binding</keyword>